<dbReference type="Proteomes" id="UP000228981">
    <property type="component" value="Segment"/>
</dbReference>
<dbReference type="Pfam" id="PF08809">
    <property type="entry name" value="DUF1799"/>
    <property type="match status" value="1"/>
</dbReference>
<gene>
    <name evidence="1" type="ORF">FLXISF001_027</name>
</gene>
<evidence type="ECO:0000313" key="1">
    <source>
        <dbReference type="EMBL" id="ATN94105.1"/>
    </source>
</evidence>
<evidence type="ECO:0008006" key="3">
    <source>
        <dbReference type="Google" id="ProtNLM"/>
    </source>
</evidence>
<organism evidence="1 2">
    <name type="scientific">Shigella phage vB_SflS-ISF001</name>
    <dbReference type="NCBI Taxonomy" id="2048005"/>
    <lineage>
        <taxon>Viruses</taxon>
        <taxon>Duplodnaviria</taxon>
        <taxon>Heunggongvirae</taxon>
        <taxon>Uroviricota</taxon>
        <taxon>Caudoviricetes</taxon>
        <taxon>Drexlerviridae</taxon>
        <taxon>Tunavirinae</taxon>
        <taxon>Tunavirus</taxon>
        <taxon>Tunavirus ISF001</taxon>
    </lineage>
</organism>
<dbReference type="EMBL" id="MG049919">
    <property type="protein sequence ID" value="ATN94105.1"/>
    <property type="molecule type" value="Genomic_DNA"/>
</dbReference>
<dbReference type="InterPro" id="IPR014915">
    <property type="entry name" value="Phage_TLS_TfmB"/>
</dbReference>
<protein>
    <recommendedName>
        <fullName evidence="3">Tape measure chaperone</fullName>
    </recommendedName>
</protein>
<proteinExistence type="predicted"/>
<sequence>MRSVGSSLSDYEDEEFETIIGDAEMVKGWNVFTSMLIQWRSSGAAAYALDYNVLPMLFKIYKIEDVELALQDIMIMEAKALEMIAKQNI</sequence>
<accession>A0A2D1GQ62</accession>
<reference evidence="1 2" key="1">
    <citation type="submission" date="2017-10" db="EMBL/GenBank/DDBJ databases">
        <title>Comparative genomic analysis of a novel S. flexneri bacteriophage vB_SflS-ISF001.</title>
        <authorList>
            <person name="Shahin K."/>
            <person name="Bouzari M."/>
            <person name="Wang R."/>
        </authorList>
    </citation>
    <scope>NUCLEOTIDE SEQUENCE [LARGE SCALE GENOMIC DNA]</scope>
</reference>
<name>A0A2D1GQ62_9CAUD</name>
<keyword evidence="2" id="KW-1185">Reference proteome</keyword>
<evidence type="ECO:0000313" key="2">
    <source>
        <dbReference type="Proteomes" id="UP000228981"/>
    </source>
</evidence>